<dbReference type="EMBL" id="KK501546">
    <property type="protein sequence ID" value="KFP15940.1"/>
    <property type="molecule type" value="Genomic_DNA"/>
</dbReference>
<evidence type="ECO:0000256" key="1">
    <source>
        <dbReference type="ARBA" id="ARBA00011055"/>
    </source>
</evidence>
<dbReference type="GO" id="GO:0004364">
    <property type="term" value="F:glutathione transferase activity"/>
    <property type="evidence" value="ECO:0007669"/>
    <property type="project" value="UniProtKB-EC"/>
</dbReference>
<evidence type="ECO:0000256" key="2">
    <source>
        <dbReference type="ARBA" id="ARBA00012452"/>
    </source>
</evidence>
<sequence>MAGKLKLYCFDGRGKMESICWLLAAGRVEVCFSVLNLKLHSGKLLFEADRRLLTEKEKASQDAIVNEHWLFSIIKHSYFRHTKEDLKERALIDMYVGGTNDLMGFILMFLFLSTEDKEKKRAVVVQKATCRYFPAYEKVDHGQDFLAGNNFSCPDVHLLEAILMVEEVGGVLSFPQLQAFKERTSSIPTIKTFLEPGSQRKHVPDDKYMVTVRRVLCMYYDIK</sequence>
<dbReference type="PANTHER" id="PTHR11571:SF101">
    <property type="entry name" value="GLUTATHIONE S-TRANSFERASE A4"/>
    <property type="match status" value="1"/>
</dbReference>
<dbReference type="PRINTS" id="PR01266">
    <property type="entry name" value="GSTRNSFRASEA"/>
</dbReference>
<dbReference type="SUPFAM" id="SSF47616">
    <property type="entry name" value="GST C-terminal domain-like"/>
    <property type="match status" value="1"/>
</dbReference>
<dbReference type="Gene3D" id="1.20.1050.10">
    <property type="match status" value="1"/>
</dbReference>
<feature type="domain" description="GST C-terminal" evidence="4">
    <location>
        <begin position="85"/>
        <end position="205"/>
    </location>
</feature>
<dbReference type="InterPro" id="IPR036282">
    <property type="entry name" value="Glutathione-S-Trfase_C_sf"/>
</dbReference>
<evidence type="ECO:0000313" key="6">
    <source>
        <dbReference type="Proteomes" id="UP000053119"/>
    </source>
</evidence>
<dbReference type="Pfam" id="PF00043">
    <property type="entry name" value="GST_C"/>
    <property type="match status" value="1"/>
</dbReference>
<organism evidence="5 6">
    <name type="scientific">Egretta garzetta</name>
    <name type="common">Little egret</name>
    <dbReference type="NCBI Taxonomy" id="188379"/>
    <lineage>
        <taxon>Eukaryota</taxon>
        <taxon>Metazoa</taxon>
        <taxon>Chordata</taxon>
        <taxon>Craniata</taxon>
        <taxon>Vertebrata</taxon>
        <taxon>Euteleostomi</taxon>
        <taxon>Archelosauria</taxon>
        <taxon>Archosauria</taxon>
        <taxon>Dinosauria</taxon>
        <taxon>Saurischia</taxon>
        <taxon>Theropoda</taxon>
        <taxon>Coelurosauria</taxon>
        <taxon>Aves</taxon>
        <taxon>Neognathae</taxon>
        <taxon>Neoaves</taxon>
        <taxon>Aequornithes</taxon>
        <taxon>Pelecaniformes</taxon>
        <taxon>Ardeidae</taxon>
        <taxon>Egretta</taxon>
    </lineage>
</organism>
<dbReference type="InterPro" id="IPR004046">
    <property type="entry name" value="GST_C"/>
</dbReference>
<reference evidence="5 6" key="1">
    <citation type="submission" date="2014-04" db="EMBL/GenBank/DDBJ databases">
        <title>Genome evolution of avian class.</title>
        <authorList>
            <person name="Zhang G."/>
            <person name="Li C."/>
        </authorList>
    </citation>
    <scope>NUCLEOTIDE SEQUENCE [LARGE SCALE GENOMIC DNA]</scope>
    <source>
        <strain evidence="5">BGI_Z169</strain>
    </source>
</reference>
<evidence type="ECO:0000313" key="5">
    <source>
        <dbReference type="EMBL" id="KFP15940.1"/>
    </source>
</evidence>
<dbReference type="GO" id="GO:0006749">
    <property type="term" value="P:glutathione metabolic process"/>
    <property type="evidence" value="ECO:0007669"/>
    <property type="project" value="TreeGrafter"/>
</dbReference>
<dbReference type="PANTHER" id="PTHR11571">
    <property type="entry name" value="GLUTATHIONE S-TRANSFERASE"/>
    <property type="match status" value="1"/>
</dbReference>
<evidence type="ECO:0000259" key="4">
    <source>
        <dbReference type="PROSITE" id="PS50405"/>
    </source>
</evidence>
<dbReference type="AlphaFoldDB" id="A0A091J8B8"/>
<name>A0A091J8B8_EGRGA</name>
<dbReference type="EC" id="2.5.1.18" evidence="2"/>
<comment type="similarity">
    <text evidence="1">Belongs to the GST superfamily. Alpha family.</text>
</comment>
<proteinExistence type="inferred from homology"/>
<dbReference type="Proteomes" id="UP000053119">
    <property type="component" value="Unassembled WGS sequence"/>
</dbReference>
<gene>
    <name evidence="5" type="ORF">Z169_10098</name>
</gene>
<dbReference type="FunFam" id="1.20.1050.10:FF:000005">
    <property type="entry name" value="Glutathione S-transferase A1"/>
    <property type="match status" value="1"/>
</dbReference>
<keyword evidence="3 5" id="KW-0808">Transferase</keyword>
<dbReference type="InterPro" id="IPR050213">
    <property type="entry name" value="GST_superfamily"/>
</dbReference>
<dbReference type="InterPro" id="IPR003080">
    <property type="entry name" value="GST_alpha"/>
</dbReference>
<accession>A0A091J8B8</accession>
<dbReference type="InterPro" id="IPR010987">
    <property type="entry name" value="Glutathione-S-Trfase_C-like"/>
</dbReference>
<dbReference type="STRING" id="188379.A0A091J8B8"/>
<dbReference type="GO" id="GO:0006805">
    <property type="term" value="P:xenobiotic metabolic process"/>
    <property type="evidence" value="ECO:0007669"/>
    <property type="project" value="TreeGrafter"/>
</dbReference>
<dbReference type="PROSITE" id="PS50405">
    <property type="entry name" value="GST_CTER"/>
    <property type="match status" value="1"/>
</dbReference>
<protein>
    <recommendedName>
        <fullName evidence="2">glutathione transferase</fullName>
        <ecNumber evidence="2">2.5.1.18</ecNumber>
    </recommendedName>
</protein>
<dbReference type="Gene3D" id="3.40.30.10">
    <property type="entry name" value="Glutaredoxin"/>
    <property type="match status" value="1"/>
</dbReference>
<keyword evidence="6" id="KW-1185">Reference proteome</keyword>
<feature type="non-terminal residue" evidence="5">
    <location>
        <position position="223"/>
    </location>
</feature>
<evidence type="ECO:0000256" key="3">
    <source>
        <dbReference type="ARBA" id="ARBA00022679"/>
    </source>
</evidence>